<dbReference type="InterPro" id="IPR013685">
    <property type="entry name" value="POTRA_FtsQ_type"/>
</dbReference>
<organism evidence="9">
    <name type="scientific">Thermomicrobium roseum</name>
    <dbReference type="NCBI Taxonomy" id="500"/>
    <lineage>
        <taxon>Bacteria</taxon>
        <taxon>Pseudomonadati</taxon>
        <taxon>Thermomicrobiota</taxon>
        <taxon>Thermomicrobia</taxon>
        <taxon>Thermomicrobiales</taxon>
        <taxon>Thermomicrobiaceae</taxon>
        <taxon>Thermomicrobium</taxon>
    </lineage>
</organism>
<dbReference type="Pfam" id="PF08478">
    <property type="entry name" value="POTRA_1"/>
    <property type="match status" value="1"/>
</dbReference>
<evidence type="ECO:0000256" key="1">
    <source>
        <dbReference type="ARBA" id="ARBA00004370"/>
    </source>
</evidence>
<dbReference type="Pfam" id="PF03799">
    <property type="entry name" value="FtsQ_DivIB_C"/>
    <property type="match status" value="1"/>
</dbReference>
<sequence length="278" mass="29815">MGGLWVVLSGFNHAPDRTGAGAPPGATATAIGVTETPPASVRRRRVRRALVGGVLTGRLLALLLLVGGLVLLVGFLEGEQYRVRTVIVHGNRLAFADAVVRESGVLGQSVFRIDTQAVAERLVMHPAIAAATVRSIYPDTVVIELVERQPTSVWMTEQGNWLIDSEGRVIGNGEATDLPHVRVSGGFTLQPGERVPGTVARAVPELVKRYADRLAGLEYRPAEGLILVFAGGERIILGDAERLADQLAVLNALEAQGTSWLHLDLRDPDRPVLWRVGS</sequence>
<dbReference type="PANTHER" id="PTHR35851:SF1">
    <property type="entry name" value="CELL DIVISION PROTEIN FTSQ"/>
    <property type="match status" value="1"/>
</dbReference>
<evidence type="ECO:0000256" key="7">
    <source>
        <dbReference type="ARBA" id="ARBA00023136"/>
    </source>
</evidence>
<dbReference type="InterPro" id="IPR034746">
    <property type="entry name" value="POTRA"/>
</dbReference>
<keyword evidence="2" id="KW-1003">Cell membrane</keyword>
<keyword evidence="3" id="KW-0997">Cell inner membrane</keyword>
<keyword evidence="8" id="KW-0131">Cell cycle</keyword>
<comment type="subcellular location">
    <subcellularLocation>
        <location evidence="1">Membrane</location>
    </subcellularLocation>
</comment>
<proteinExistence type="predicted"/>
<evidence type="ECO:0000256" key="3">
    <source>
        <dbReference type="ARBA" id="ARBA00022519"/>
    </source>
</evidence>
<comment type="caution">
    <text evidence="9">The sequence shown here is derived from an EMBL/GenBank/DDBJ whole genome shotgun (WGS) entry which is preliminary data.</text>
</comment>
<dbReference type="InterPro" id="IPR005548">
    <property type="entry name" value="Cell_div_FtsQ/DivIB_C"/>
</dbReference>
<dbReference type="PANTHER" id="PTHR35851">
    <property type="entry name" value="CELL DIVISION PROTEIN FTSQ"/>
    <property type="match status" value="1"/>
</dbReference>
<dbReference type="InterPro" id="IPR026579">
    <property type="entry name" value="FtsQ"/>
</dbReference>
<dbReference type="EMBL" id="DSJL01000011">
    <property type="protein sequence ID" value="HEF65571.1"/>
    <property type="molecule type" value="Genomic_DNA"/>
</dbReference>
<keyword evidence="5" id="KW-0812">Transmembrane</keyword>
<dbReference type="GO" id="GO:0016020">
    <property type="term" value="C:membrane"/>
    <property type="evidence" value="ECO:0007669"/>
    <property type="project" value="UniProtKB-SubCell"/>
</dbReference>
<keyword evidence="6" id="KW-1133">Transmembrane helix</keyword>
<evidence type="ECO:0000256" key="8">
    <source>
        <dbReference type="ARBA" id="ARBA00023306"/>
    </source>
</evidence>
<keyword evidence="7" id="KW-0472">Membrane</keyword>
<reference evidence="9" key="1">
    <citation type="journal article" date="2020" name="mSystems">
        <title>Genome- and Community-Level Interaction Insights into Carbon Utilization and Element Cycling Functions of Hydrothermarchaeota in Hydrothermal Sediment.</title>
        <authorList>
            <person name="Zhou Z."/>
            <person name="Liu Y."/>
            <person name="Xu W."/>
            <person name="Pan J."/>
            <person name="Luo Z.H."/>
            <person name="Li M."/>
        </authorList>
    </citation>
    <scope>NUCLEOTIDE SEQUENCE [LARGE SCALE GENOMIC DNA]</scope>
    <source>
        <strain evidence="9">SpSt-222</strain>
    </source>
</reference>
<dbReference type="Gene3D" id="3.10.20.310">
    <property type="entry name" value="membrane protein fhac"/>
    <property type="match status" value="1"/>
</dbReference>
<evidence type="ECO:0000256" key="4">
    <source>
        <dbReference type="ARBA" id="ARBA00022618"/>
    </source>
</evidence>
<evidence type="ECO:0000313" key="9">
    <source>
        <dbReference type="EMBL" id="HEF65571.1"/>
    </source>
</evidence>
<gene>
    <name evidence="9" type="ORF">ENP47_08250</name>
</gene>
<dbReference type="GO" id="GO:0090529">
    <property type="term" value="P:cell septum assembly"/>
    <property type="evidence" value="ECO:0007669"/>
    <property type="project" value="InterPro"/>
</dbReference>
<dbReference type="PROSITE" id="PS51779">
    <property type="entry name" value="POTRA"/>
    <property type="match status" value="1"/>
</dbReference>
<dbReference type="AlphaFoldDB" id="A0A7C1JT66"/>
<protein>
    <submittedName>
        <fullName evidence="9">FtsQ-type POTRA domain-containing protein</fullName>
    </submittedName>
</protein>
<accession>A0A7C1JT66</accession>
<keyword evidence="4" id="KW-0132">Cell division</keyword>
<evidence type="ECO:0000256" key="6">
    <source>
        <dbReference type="ARBA" id="ARBA00022989"/>
    </source>
</evidence>
<evidence type="ECO:0000256" key="2">
    <source>
        <dbReference type="ARBA" id="ARBA00022475"/>
    </source>
</evidence>
<evidence type="ECO:0000256" key="5">
    <source>
        <dbReference type="ARBA" id="ARBA00022692"/>
    </source>
</evidence>
<name>A0A7C1JT66_THERO</name>